<evidence type="ECO:0000313" key="2">
    <source>
        <dbReference type="EMBL" id="MCC8402718.1"/>
    </source>
</evidence>
<keyword evidence="3" id="KW-1185">Reference proteome</keyword>
<reference evidence="2 3" key="1">
    <citation type="submission" date="2021-11" db="EMBL/GenBank/DDBJ databases">
        <authorList>
            <person name="Oh E.-T."/>
            <person name="Kim S.-B."/>
        </authorList>
    </citation>
    <scope>NUCLEOTIDE SEQUENCE [LARGE SCALE GENOMIC DNA]</scope>
    <source>
        <strain evidence="2 3">MMS20-SJTN17</strain>
    </source>
</reference>
<evidence type="ECO:0000313" key="3">
    <source>
        <dbReference type="Proteomes" id="UP001430614"/>
    </source>
</evidence>
<name>A0ABS8KDB6_9BURK</name>
<gene>
    <name evidence="2" type="ORF">LJ655_12605</name>
</gene>
<comment type="caution">
    <text evidence="2">The sequence shown here is derived from an EMBL/GenBank/DDBJ whole genome shotgun (WGS) entry which is preliminary data.</text>
</comment>
<evidence type="ECO:0000256" key="1">
    <source>
        <dbReference type="SAM" id="MobiDB-lite"/>
    </source>
</evidence>
<dbReference type="EMBL" id="JAJITC010000006">
    <property type="protein sequence ID" value="MCC8402718.1"/>
    <property type="molecule type" value="Genomic_DNA"/>
</dbReference>
<feature type="region of interest" description="Disordered" evidence="1">
    <location>
        <begin position="58"/>
        <end position="78"/>
    </location>
</feature>
<dbReference type="RefSeq" id="WP_230561582.1">
    <property type="nucleotide sequence ID" value="NZ_JAJITC010000006.1"/>
</dbReference>
<accession>A0ABS8KDB6</accession>
<sequence>MDDLIDFAVDAAGGMDRFRNFRSVSAQLHEQCVSHTSFAPTNNYSVYTPSRVGIRRDDGSVASGSIRAQPKTRHCRGR</sequence>
<dbReference type="Proteomes" id="UP001430614">
    <property type="component" value="Unassembled WGS sequence"/>
</dbReference>
<protein>
    <submittedName>
        <fullName evidence="2">Uncharacterized protein</fullName>
    </submittedName>
</protein>
<organism evidence="2 3">
    <name type="scientific">Paraburkholderia translucens</name>
    <dbReference type="NCBI Taxonomy" id="2886945"/>
    <lineage>
        <taxon>Bacteria</taxon>
        <taxon>Pseudomonadati</taxon>
        <taxon>Pseudomonadota</taxon>
        <taxon>Betaproteobacteria</taxon>
        <taxon>Burkholderiales</taxon>
        <taxon>Burkholderiaceae</taxon>
        <taxon>Paraburkholderia</taxon>
    </lineage>
</organism>
<proteinExistence type="predicted"/>